<reference evidence="2" key="1">
    <citation type="submission" date="2016-10" db="EMBL/GenBank/DDBJ databases">
        <authorList>
            <person name="Varghese N."/>
            <person name="Submissions S."/>
        </authorList>
    </citation>
    <scope>NUCLEOTIDE SEQUENCE [LARGE SCALE GENOMIC DNA]</scope>
    <source>
        <strain evidence="2">IBRC-M 10403</strain>
    </source>
</reference>
<keyword evidence="2" id="KW-1185">Reference proteome</keyword>
<gene>
    <name evidence="1" type="ORF">SAMN05216174_105218</name>
</gene>
<sequence>MYIDEGGNAPLSPIGKAMSDFAGNAAAGKFAVNEKGGEALLRAIREMAAWVDSEQERLHVLEQEPMLGSSNNAEVMKPLLVQVATDDRGFLTQLRQFRESLIKAEEGIQQAMANYVRTDESNAGTFTG</sequence>
<dbReference type="RefSeq" id="WP_228771595.1">
    <property type="nucleotide sequence ID" value="NZ_FMZZ01000005.1"/>
</dbReference>
<dbReference type="EMBL" id="FMZZ01000005">
    <property type="protein sequence ID" value="SDC90165.1"/>
    <property type="molecule type" value="Genomic_DNA"/>
</dbReference>
<dbReference type="STRING" id="1271860.SAMN05216174_105218"/>
<proteinExistence type="predicted"/>
<accession>A0A1G6QES0</accession>
<dbReference type="Proteomes" id="UP000199501">
    <property type="component" value="Unassembled WGS sequence"/>
</dbReference>
<evidence type="ECO:0000313" key="2">
    <source>
        <dbReference type="Proteomes" id="UP000199501"/>
    </source>
</evidence>
<evidence type="ECO:0008006" key="3">
    <source>
        <dbReference type="Google" id="ProtNLM"/>
    </source>
</evidence>
<dbReference type="AlphaFoldDB" id="A0A1G6QES0"/>
<name>A0A1G6QES0_9PSEU</name>
<evidence type="ECO:0000313" key="1">
    <source>
        <dbReference type="EMBL" id="SDC90165.1"/>
    </source>
</evidence>
<organism evidence="1 2">
    <name type="scientific">Actinokineospora iranica</name>
    <dbReference type="NCBI Taxonomy" id="1271860"/>
    <lineage>
        <taxon>Bacteria</taxon>
        <taxon>Bacillati</taxon>
        <taxon>Actinomycetota</taxon>
        <taxon>Actinomycetes</taxon>
        <taxon>Pseudonocardiales</taxon>
        <taxon>Pseudonocardiaceae</taxon>
        <taxon>Actinokineospora</taxon>
    </lineage>
</organism>
<protein>
    <recommendedName>
        <fullName evidence="3">PE family protein</fullName>
    </recommendedName>
</protein>